<dbReference type="OrthoDB" id="5422293at2759"/>
<dbReference type="Proteomes" id="UP000326950">
    <property type="component" value="Unassembled WGS sequence"/>
</dbReference>
<protein>
    <submittedName>
        <fullName evidence="1">Uncharacterized protein</fullName>
    </submittedName>
</protein>
<organism evidence="1 2">
    <name type="scientific">Aspergillus tamarii</name>
    <dbReference type="NCBI Taxonomy" id="41984"/>
    <lineage>
        <taxon>Eukaryota</taxon>
        <taxon>Fungi</taxon>
        <taxon>Dikarya</taxon>
        <taxon>Ascomycota</taxon>
        <taxon>Pezizomycotina</taxon>
        <taxon>Eurotiomycetes</taxon>
        <taxon>Eurotiomycetidae</taxon>
        <taxon>Eurotiales</taxon>
        <taxon>Aspergillaceae</taxon>
        <taxon>Aspergillus</taxon>
        <taxon>Aspergillus subgen. Circumdati</taxon>
    </lineage>
</organism>
<evidence type="ECO:0000313" key="1">
    <source>
        <dbReference type="EMBL" id="KAE8159294.1"/>
    </source>
</evidence>
<evidence type="ECO:0000313" key="2">
    <source>
        <dbReference type="Proteomes" id="UP000326950"/>
    </source>
</evidence>
<dbReference type="EMBL" id="ML738677">
    <property type="protein sequence ID" value="KAE8159294.1"/>
    <property type="molecule type" value="Genomic_DNA"/>
</dbReference>
<gene>
    <name evidence="1" type="ORF">BDV40DRAFT_242783</name>
</gene>
<accession>A0A5N6UL14</accession>
<proteinExistence type="predicted"/>
<sequence>MQLVRFIHTYESPLCLRGSLTHLSHQCGYPFLALLYLFVAIPTWHFRLPNLVQSKDILDIIPLFESRRHSTDLINMRSIPIWRARNLNWISEVMTARKYTATSAEVERFWYQVRQSWEVHRIPDPSDSDPIRYAILASIAEELAEAFNWQLWLRMWRDVVKNIYRETLDEELPPFKPEVASY</sequence>
<keyword evidence="2" id="KW-1185">Reference proteome</keyword>
<name>A0A5N6UL14_ASPTM</name>
<dbReference type="AlphaFoldDB" id="A0A5N6UL14"/>
<reference evidence="1 2" key="1">
    <citation type="submission" date="2019-04" db="EMBL/GenBank/DDBJ databases">
        <title>Friends and foes A comparative genomics study of 23 Aspergillus species from section Flavi.</title>
        <authorList>
            <consortium name="DOE Joint Genome Institute"/>
            <person name="Kjaerbolling I."/>
            <person name="Vesth T."/>
            <person name="Frisvad J.C."/>
            <person name="Nybo J.L."/>
            <person name="Theobald S."/>
            <person name="Kildgaard S."/>
            <person name="Isbrandt T."/>
            <person name="Kuo A."/>
            <person name="Sato A."/>
            <person name="Lyhne E.K."/>
            <person name="Kogle M.E."/>
            <person name="Wiebenga A."/>
            <person name="Kun R.S."/>
            <person name="Lubbers R.J."/>
            <person name="Makela M.R."/>
            <person name="Barry K."/>
            <person name="Chovatia M."/>
            <person name="Clum A."/>
            <person name="Daum C."/>
            <person name="Haridas S."/>
            <person name="He G."/>
            <person name="LaButti K."/>
            <person name="Lipzen A."/>
            <person name="Mondo S."/>
            <person name="Riley R."/>
            <person name="Salamov A."/>
            <person name="Simmons B.A."/>
            <person name="Magnuson J.K."/>
            <person name="Henrissat B."/>
            <person name="Mortensen U.H."/>
            <person name="Larsen T.O."/>
            <person name="Devries R.P."/>
            <person name="Grigoriev I.V."/>
            <person name="Machida M."/>
            <person name="Baker S.E."/>
            <person name="Andersen M.R."/>
        </authorList>
    </citation>
    <scope>NUCLEOTIDE SEQUENCE [LARGE SCALE GENOMIC DNA]</scope>
    <source>
        <strain evidence="1 2">CBS 117626</strain>
    </source>
</reference>